<feature type="domain" description="HAMP" evidence="9">
    <location>
        <begin position="345"/>
        <end position="398"/>
    </location>
</feature>
<keyword evidence="7" id="KW-0472">Membrane</keyword>
<feature type="transmembrane region" description="Helical" evidence="7">
    <location>
        <begin position="17"/>
        <end position="34"/>
    </location>
</feature>
<comment type="subcellular location">
    <subcellularLocation>
        <location evidence="1">Membrane</location>
    </subcellularLocation>
</comment>
<keyword evidence="2" id="KW-0488">Methylation</keyword>
<dbReference type="EMBL" id="FUXU01000125">
    <property type="protein sequence ID" value="SKA70174.1"/>
    <property type="molecule type" value="Genomic_DNA"/>
</dbReference>
<dbReference type="Gene3D" id="3.30.450.20">
    <property type="entry name" value="PAS domain"/>
    <property type="match status" value="1"/>
</dbReference>
<dbReference type="InterPro" id="IPR051310">
    <property type="entry name" value="MCP_chemotaxis"/>
</dbReference>
<dbReference type="GO" id="GO:0005886">
    <property type="term" value="C:plasma membrane"/>
    <property type="evidence" value="ECO:0007669"/>
    <property type="project" value="TreeGrafter"/>
</dbReference>
<dbReference type="PANTHER" id="PTHR43531:SF14">
    <property type="entry name" value="METHYL-ACCEPTING CHEMOTAXIS PROTEIN I-RELATED"/>
    <property type="match status" value="1"/>
</dbReference>
<evidence type="ECO:0000259" key="8">
    <source>
        <dbReference type="PROSITE" id="PS50111"/>
    </source>
</evidence>
<dbReference type="AlphaFoldDB" id="A0A1T4VYT0"/>
<dbReference type="PROSITE" id="PS50111">
    <property type="entry name" value="CHEMOTAXIS_TRANSDUC_2"/>
    <property type="match status" value="1"/>
</dbReference>
<sequence length="927" mass="101891">MSKPDFRRIHLTIGQRLALGFGLLIAIFISAVVFTNTRLAELQHVGSSLLENSVPTALAGKALNNEINKSLAILRGYLVLGDKTFIEKRQQIWRDIDVQLNVLSNSQNQLDIANYNAQLHQLKERLTQYRAAQDEVENLAHTVDEQPAMKLFGEQAAPSTFRLVTNLERLSAIEQALPSTPARKKLLGLISDSSASLSLSLGAVRSYLFSGDPVFKAAFFQHWTTNGVRFDEMNDIAYLWTKEQKDLFIRYAKEREAFPDIVDEMFLVRDSERWNMSQYLLGAKAAPLAEASLSIVNSIVQSQSDILQKDVRHLESLNNTMVLVLKVTGIVGAVLGCLIAYSITRTIARPMRGTTKRLKAVAENGDYSVRLNVLGNDEISQSAEAFNTFMDATQDALSEMQKVMERIASGDLSVRMQGEFRGDLLRIKEATNASIENVERAECAECAKQTAEFAAESTANENAKVRQALDSASNCILMADTDHDIIYINTATYHLFVDAEKEFSAEISGFNPDNVIGLPATKLHGSSLKNEKLDALIDPFYSEFIVGSKVFSVNAVPMFNHSGERIGTVLEWKDRTDEVAIELEIDTAIAGAARGDFSNKLQMEGKRGFFYNLSAGLNMLISNVENTTEDMQSLLEAMSKGNLTRRMEKEYSGQFGQLKQDTNQTIDTLTEVISGIRQAATAVSKYSREIVAGNIDLSQRTEDQASSLQETASSMENMTSTVKHSAENAFETKLLSMKAREKAREGGKAINRTVDAMDDISAASQEIGEIIGVINDIAFQTNLLALNAAVEAARAGEQGRGFAVVAGEVRNLAQRSAKAAKEIKELINASNNKVAVGATLVSESGKTLSEIVSMVEEMGGKMEEISEAAQEQSIGIDLVNNAIVKMDRMTQQNAVLVEEAANASEGMLDMSQEMREMVAFFTIPDKK</sequence>
<keyword evidence="11" id="KW-1185">Reference proteome</keyword>
<accession>A0A1T4VYT0</accession>
<dbReference type="CDD" id="cd11386">
    <property type="entry name" value="MCP_signal"/>
    <property type="match status" value="1"/>
</dbReference>
<evidence type="ECO:0000256" key="6">
    <source>
        <dbReference type="SAM" id="Coils"/>
    </source>
</evidence>
<dbReference type="SUPFAM" id="SSF158472">
    <property type="entry name" value="HAMP domain-like"/>
    <property type="match status" value="1"/>
</dbReference>
<evidence type="ECO:0000256" key="2">
    <source>
        <dbReference type="ARBA" id="ARBA00022481"/>
    </source>
</evidence>
<dbReference type="GO" id="GO:0004888">
    <property type="term" value="F:transmembrane signaling receptor activity"/>
    <property type="evidence" value="ECO:0007669"/>
    <property type="project" value="TreeGrafter"/>
</dbReference>
<evidence type="ECO:0000313" key="11">
    <source>
        <dbReference type="Proteomes" id="UP000190162"/>
    </source>
</evidence>
<protein>
    <submittedName>
        <fullName evidence="10">Methyl-accepting chemotaxis protein</fullName>
    </submittedName>
</protein>
<dbReference type="Proteomes" id="UP000190162">
    <property type="component" value="Unassembled WGS sequence"/>
</dbReference>
<dbReference type="SMART" id="SM00304">
    <property type="entry name" value="HAMP"/>
    <property type="match status" value="2"/>
</dbReference>
<evidence type="ECO:0000256" key="7">
    <source>
        <dbReference type="SAM" id="Phobius"/>
    </source>
</evidence>
<dbReference type="InterPro" id="IPR004089">
    <property type="entry name" value="MCPsignal_dom"/>
</dbReference>
<evidence type="ECO:0000256" key="3">
    <source>
        <dbReference type="ARBA" id="ARBA00023224"/>
    </source>
</evidence>
<dbReference type="FunFam" id="1.10.287.950:FF:000001">
    <property type="entry name" value="Methyl-accepting chemotaxis sensory transducer"/>
    <property type="match status" value="1"/>
</dbReference>
<keyword evidence="7" id="KW-1133">Transmembrane helix</keyword>
<dbReference type="Pfam" id="PF00015">
    <property type="entry name" value="MCPsignal"/>
    <property type="match status" value="1"/>
</dbReference>
<dbReference type="SMART" id="SM00283">
    <property type="entry name" value="MA"/>
    <property type="match status" value="1"/>
</dbReference>
<feature type="domain" description="Methyl-accepting transducer" evidence="8">
    <location>
        <begin position="679"/>
        <end position="908"/>
    </location>
</feature>
<name>A0A1T4VYT0_9GAMM</name>
<feature type="coiled-coil region" evidence="6">
    <location>
        <begin position="105"/>
        <end position="139"/>
    </location>
</feature>
<feature type="domain" description="HAMP" evidence="9">
    <location>
        <begin position="399"/>
        <end position="443"/>
    </location>
</feature>
<keyword evidence="6" id="KW-0175">Coiled coil</keyword>
<dbReference type="GO" id="GO:0007165">
    <property type="term" value="P:signal transduction"/>
    <property type="evidence" value="ECO:0007669"/>
    <property type="project" value="UniProtKB-KW"/>
</dbReference>
<evidence type="ECO:0000259" key="9">
    <source>
        <dbReference type="PROSITE" id="PS50885"/>
    </source>
</evidence>
<reference evidence="11" key="1">
    <citation type="submission" date="2017-02" db="EMBL/GenBank/DDBJ databases">
        <authorList>
            <person name="Varghese N."/>
            <person name="Submissions S."/>
        </authorList>
    </citation>
    <scope>NUCLEOTIDE SEQUENCE [LARGE SCALE GENOMIC DNA]</scope>
    <source>
        <strain evidence="11">DSM 22720</strain>
    </source>
</reference>
<gene>
    <name evidence="10" type="ORF">SAMN02745132_04548</name>
</gene>
<dbReference type="SUPFAM" id="SSF58104">
    <property type="entry name" value="Methyl-accepting chemotaxis protein (MCP) signaling domain"/>
    <property type="match status" value="1"/>
</dbReference>
<comment type="similarity">
    <text evidence="4">Belongs to the methyl-accepting chemotaxis (MCP) protein family.</text>
</comment>
<dbReference type="PANTHER" id="PTHR43531">
    <property type="entry name" value="PROTEIN ICFG"/>
    <property type="match status" value="1"/>
</dbReference>
<dbReference type="RefSeq" id="WP_078754576.1">
    <property type="nucleotide sequence ID" value="NZ_FUXU01000125.1"/>
</dbReference>
<dbReference type="Pfam" id="PF18947">
    <property type="entry name" value="HAMP_2"/>
    <property type="match status" value="2"/>
</dbReference>
<dbReference type="Gene3D" id="1.10.287.950">
    <property type="entry name" value="Methyl-accepting chemotaxis protein"/>
    <property type="match status" value="1"/>
</dbReference>
<dbReference type="InterPro" id="IPR003660">
    <property type="entry name" value="HAMP_dom"/>
</dbReference>
<evidence type="ECO:0000313" key="10">
    <source>
        <dbReference type="EMBL" id="SKA70174.1"/>
    </source>
</evidence>
<organism evidence="10 11">
    <name type="scientific">Enterovibrio nigricans DSM 22720</name>
    <dbReference type="NCBI Taxonomy" id="1121868"/>
    <lineage>
        <taxon>Bacteria</taxon>
        <taxon>Pseudomonadati</taxon>
        <taxon>Pseudomonadota</taxon>
        <taxon>Gammaproteobacteria</taxon>
        <taxon>Vibrionales</taxon>
        <taxon>Vibrionaceae</taxon>
        <taxon>Enterovibrio</taxon>
    </lineage>
</organism>
<dbReference type="CDD" id="cd06225">
    <property type="entry name" value="HAMP"/>
    <property type="match status" value="1"/>
</dbReference>
<keyword evidence="3 5" id="KW-0807">Transducer</keyword>
<proteinExistence type="inferred from homology"/>
<feature type="domain" description="HAMP" evidence="9">
    <location>
        <begin position="629"/>
        <end position="674"/>
    </location>
</feature>
<dbReference type="OrthoDB" id="9781845at2"/>
<feature type="transmembrane region" description="Helical" evidence="7">
    <location>
        <begin position="321"/>
        <end position="343"/>
    </location>
</feature>
<evidence type="ECO:0000256" key="5">
    <source>
        <dbReference type="PROSITE-ProRule" id="PRU00284"/>
    </source>
</evidence>
<evidence type="ECO:0000256" key="1">
    <source>
        <dbReference type="ARBA" id="ARBA00004370"/>
    </source>
</evidence>
<dbReference type="Gene3D" id="6.10.340.10">
    <property type="match status" value="1"/>
</dbReference>
<keyword evidence="7" id="KW-0812">Transmembrane</keyword>
<dbReference type="GO" id="GO:0006935">
    <property type="term" value="P:chemotaxis"/>
    <property type="evidence" value="ECO:0007669"/>
    <property type="project" value="TreeGrafter"/>
</dbReference>
<evidence type="ECO:0000256" key="4">
    <source>
        <dbReference type="ARBA" id="ARBA00029447"/>
    </source>
</evidence>
<dbReference type="PROSITE" id="PS50885">
    <property type="entry name" value="HAMP"/>
    <property type="match status" value="3"/>
</dbReference>